<reference evidence="2" key="1">
    <citation type="submission" date="2023-04" db="EMBL/GenBank/DDBJ databases">
        <title>Black Yeasts Isolated from many extreme environments.</title>
        <authorList>
            <person name="Coleine C."/>
            <person name="Stajich J.E."/>
            <person name="Selbmann L."/>
        </authorList>
    </citation>
    <scope>NUCLEOTIDE SEQUENCE</scope>
    <source>
        <strain evidence="2">CCFEE 5312</strain>
    </source>
</reference>
<name>A0AAJ0DIZ4_9PEZI</name>
<dbReference type="EMBL" id="JAWDJX010000010">
    <property type="protein sequence ID" value="KAK3054985.1"/>
    <property type="molecule type" value="Genomic_DNA"/>
</dbReference>
<accession>A0AAJ0DIZ4</accession>
<feature type="region of interest" description="Disordered" evidence="1">
    <location>
        <begin position="1"/>
        <end position="95"/>
    </location>
</feature>
<feature type="compositionally biased region" description="Basic and acidic residues" evidence="1">
    <location>
        <begin position="303"/>
        <end position="312"/>
    </location>
</feature>
<keyword evidence="3" id="KW-1185">Reference proteome</keyword>
<dbReference type="AlphaFoldDB" id="A0AAJ0DIZ4"/>
<feature type="region of interest" description="Disordered" evidence="1">
    <location>
        <begin position="258"/>
        <end position="334"/>
    </location>
</feature>
<evidence type="ECO:0000256" key="1">
    <source>
        <dbReference type="SAM" id="MobiDB-lite"/>
    </source>
</evidence>
<evidence type="ECO:0000313" key="3">
    <source>
        <dbReference type="Proteomes" id="UP001271007"/>
    </source>
</evidence>
<feature type="compositionally biased region" description="Polar residues" evidence="1">
    <location>
        <begin position="23"/>
        <end position="49"/>
    </location>
</feature>
<gene>
    <name evidence="2" type="ORF">LTR09_004145</name>
</gene>
<proteinExistence type="predicted"/>
<evidence type="ECO:0000313" key="2">
    <source>
        <dbReference type="EMBL" id="KAK3054985.1"/>
    </source>
</evidence>
<dbReference type="Proteomes" id="UP001271007">
    <property type="component" value="Unassembled WGS sequence"/>
</dbReference>
<protein>
    <submittedName>
        <fullName evidence="2">Uncharacterized protein</fullName>
    </submittedName>
</protein>
<organism evidence="2 3">
    <name type="scientific">Extremus antarcticus</name>
    <dbReference type="NCBI Taxonomy" id="702011"/>
    <lineage>
        <taxon>Eukaryota</taxon>
        <taxon>Fungi</taxon>
        <taxon>Dikarya</taxon>
        <taxon>Ascomycota</taxon>
        <taxon>Pezizomycotina</taxon>
        <taxon>Dothideomycetes</taxon>
        <taxon>Dothideomycetidae</taxon>
        <taxon>Mycosphaerellales</taxon>
        <taxon>Extremaceae</taxon>
        <taxon>Extremus</taxon>
    </lineage>
</organism>
<sequence>MAIRTLFSRRRSDAATELRPLQPRTNLPPSVAPSSTRPSFVNNAAQLPTFQKPLPQLLAEEPLSMSPVSSMSAPDPPYPIPPPPVQPPPGTPFTLPPPMTLPPLVTDPVTPPPTSPVSPTTPTNVAHTPMYAEVTPNTPLRSHPTYTMQPCVIVGMAGRGDRPAHTESLPAGWTKSHDHIICIYESRGHSSEEIIKRLRNLDPNLKGIISPAQIDKRLRQLDQIPEVDYWRRPYTSGAASTAPTTFPATSTKAAAAATKATANDEVDDGPSRYVRRWSRSNRPDLNAPPPPPSRSLAQIVEAHQAEEKERTRRGLGRFGARPHAITTNERVRNY</sequence>
<comment type="caution">
    <text evidence="2">The sequence shown here is derived from an EMBL/GenBank/DDBJ whole genome shotgun (WGS) entry which is preliminary data.</text>
</comment>
<feature type="compositionally biased region" description="Pro residues" evidence="1">
    <location>
        <begin position="74"/>
        <end position="95"/>
    </location>
</feature>